<dbReference type="Proteomes" id="UP000005239">
    <property type="component" value="Unassembled WGS sequence"/>
</dbReference>
<reference evidence="1" key="2">
    <citation type="submission" date="2022-06" db="UniProtKB">
        <authorList>
            <consortium name="EnsemblMetazoa"/>
        </authorList>
    </citation>
    <scope>IDENTIFICATION</scope>
    <source>
        <strain evidence="1">PS312</strain>
    </source>
</reference>
<name>A0A2A6CW89_PRIPA</name>
<accession>A0A2A6CW89</accession>
<accession>A0A8R1UN26</accession>
<dbReference type="AlphaFoldDB" id="A0A2A6CW89"/>
<evidence type="ECO:0000313" key="2">
    <source>
        <dbReference type="Proteomes" id="UP000005239"/>
    </source>
</evidence>
<gene>
    <name evidence="1" type="primary">WBGene00274786</name>
</gene>
<dbReference type="EnsemblMetazoa" id="PPA36417.1">
    <property type="protein sequence ID" value="PPA36417.1"/>
    <property type="gene ID" value="WBGene00274786"/>
</dbReference>
<evidence type="ECO:0000313" key="1">
    <source>
        <dbReference type="EnsemblMetazoa" id="PPA36417.1"/>
    </source>
</evidence>
<organism evidence="1 2">
    <name type="scientific">Pristionchus pacificus</name>
    <name type="common">Parasitic nematode worm</name>
    <dbReference type="NCBI Taxonomy" id="54126"/>
    <lineage>
        <taxon>Eukaryota</taxon>
        <taxon>Metazoa</taxon>
        <taxon>Ecdysozoa</taxon>
        <taxon>Nematoda</taxon>
        <taxon>Chromadorea</taxon>
        <taxon>Rhabditida</taxon>
        <taxon>Rhabditina</taxon>
        <taxon>Diplogasteromorpha</taxon>
        <taxon>Diplogasteroidea</taxon>
        <taxon>Neodiplogasteridae</taxon>
        <taxon>Pristionchus</taxon>
    </lineage>
</organism>
<sequence length="127" mass="14474">MKKLFKQIAQGLEYIHSLIISSQPSNNDRLKISDLGIGIEREIQEAKFVKMLTNSDSRMRKTQNGRFTPNKDRREFDDNWAAFSSLGQSVVMETFRFGEFLACSGLMYIIVPAPSKIVDFSTPDSVF</sequence>
<keyword evidence="2" id="KW-1185">Reference proteome</keyword>
<proteinExistence type="predicted"/>
<protein>
    <submittedName>
        <fullName evidence="1">Uncharacterized protein</fullName>
    </submittedName>
</protein>
<reference evidence="2" key="1">
    <citation type="journal article" date="2008" name="Nat. Genet.">
        <title>The Pristionchus pacificus genome provides a unique perspective on nematode lifestyle and parasitism.</title>
        <authorList>
            <person name="Dieterich C."/>
            <person name="Clifton S.W."/>
            <person name="Schuster L.N."/>
            <person name="Chinwalla A."/>
            <person name="Delehaunty K."/>
            <person name="Dinkelacker I."/>
            <person name="Fulton L."/>
            <person name="Fulton R."/>
            <person name="Godfrey J."/>
            <person name="Minx P."/>
            <person name="Mitreva M."/>
            <person name="Roeseler W."/>
            <person name="Tian H."/>
            <person name="Witte H."/>
            <person name="Yang S.P."/>
            <person name="Wilson R.K."/>
            <person name="Sommer R.J."/>
        </authorList>
    </citation>
    <scope>NUCLEOTIDE SEQUENCE [LARGE SCALE GENOMIC DNA]</scope>
    <source>
        <strain evidence="2">PS312</strain>
    </source>
</reference>